<dbReference type="SUPFAM" id="SSF142823">
    <property type="entry name" value="ComB-like"/>
    <property type="match status" value="1"/>
</dbReference>
<dbReference type="GO" id="GO:0050545">
    <property type="term" value="F:sulfopyruvate decarboxylase activity"/>
    <property type="evidence" value="ECO:0007669"/>
    <property type="project" value="TreeGrafter"/>
</dbReference>
<evidence type="ECO:0000256" key="4">
    <source>
        <dbReference type="ARBA" id="ARBA00021948"/>
    </source>
</evidence>
<dbReference type="InterPro" id="IPR036702">
    <property type="entry name" value="ComB-like_sf"/>
</dbReference>
<evidence type="ECO:0000256" key="5">
    <source>
        <dbReference type="ARBA" id="ARBA00022801"/>
    </source>
</evidence>
<comment type="caution">
    <text evidence="8">The sequence shown here is derived from an EMBL/GenBank/DDBJ whole genome shotgun (WGS) entry which is preliminary data.</text>
</comment>
<comment type="cofactor">
    <cofactor evidence="1">
        <name>Mg(2+)</name>
        <dbReference type="ChEBI" id="CHEBI:18420"/>
    </cofactor>
</comment>
<evidence type="ECO:0000313" key="8">
    <source>
        <dbReference type="EMBL" id="OZM71700.1"/>
    </source>
</evidence>
<accession>A0A263CZT8</accession>
<evidence type="ECO:0000256" key="2">
    <source>
        <dbReference type="ARBA" id="ARBA00009997"/>
    </source>
</evidence>
<protein>
    <recommendedName>
        <fullName evidence="4">Probable 2-phosphosulfolactate phosphatase</fullName>
        <ecNumber evidence="3">3.1.3.71</ecNumber>
    </recommendedName>
</protein>
<evidence type="ECO:0000256" key="1">
    <source>
        <dbReference type="ARBA" id="ARBA00001946"/>
    </source>
</evidence>
<dbReference type="Pfam" id="PF04029">
    <property type="entry name" value="2-ph_phosp"/>
    <property type="match status" value="1"/>
</dbReference>
<comment type="catalytic activity">
    <reaction evidence="7">
        <text>(2R)-O-phospho-3-sulfolactate + H2O = (2R)-3-sulfolactate + phosphate</text>
        <dbReference type="Rhea" id="RHEA:23416"/>
        <dbReference type="ChEBI" id="CHEBI:15377"/>
        <dbReference type="ChEBI" id="CHEBI:15597"/>
        <dbReference type="ChEBI" id="CHEBI:43474"/>
        <dbReference type="ChEBI" id="CHEBI:58738"/>
        <dbReference type="EC" id="3.1.3.71"/>
    </reaction>
</comment>
<dbReference type="InParanoid" id="A0A263CZT8"/>
<evidence type="ECO:0000256" key="3">
    <source>
        <dbReference type="ARBA" id="ARBA00012953"/>
    </source>
</evidence>
<dbReference type="PANTHER" id="PTHR37311:SF1">
    <property type="entry name" value="2-PHOSPHOSULFOLACTATE PHOSPHATASE-RELATED"/>
    <property type="match status" value="1"/>
</dbReference>
<keyword evidence="6" id="KW-0460">Magnesium</keyword>
<keyword evidence="5" id="KW-0378">Hydrolase</keyword>
<organism evidence="8 9">
    <name type="scientific">Amycolatopsis antarctica</name>
    <dbReference type="NCBI Taxonomy" id="1854586"/>
    <lineage>
        <taxon>Bacteria</taxon>
        <taxon>Bacillati</taxon>
        <taxon>Actinomycetota</taxon>
        <taxon>Actinomycetes</taxon>
        <taxon>Pseudonocardiales</taxon>
        <taxon>Pseudonocardiaceae</taxon>
        <taxon>Amycolatopsis</taxon>
    </lineage>
</organism>
<dbReference type="Gene3D" id="3.90.1560.10">
    <property type="entry name" value="ComB-like"/>
    <property type="match status" value="1"/>
</dbReference>
<proteinExistence type="inferred from homology"/>
<dbReference type="AlphaFoldDB" id="A0A263CZT8"/>
<evidence type="ECO:0000256" key="7">
    <source>
        <dbReference type="ARBA" id="ARBA00033711"/>
    </source>
</evidence>
<dbReference type="EC" id="3.1.3.71" evidence="3"/>
<dbReference type="InterPro" id="IPR005238">
    <property type="entry name" value="ComB-like"/>
</dbReference>
<sequence length="253" mass="26095">MDVFGQAGHDIRMEWSMEGISALAADCVVLVVVDVLAFSTTVDLALHRGSRVRPVRWDDPADVAAAKAEGATVPDERGWKLRPSTVHTTAPGTYLALPSPNGAALSKAAADTGRHVLTGCLRNARAVARLARTLAEDAPIGVIPAGERWGVDLAGTHTEGPLRPCAEDHLGAGAIVDALIALGVQWPSPEASLAARAFRAAGPDVGAVVAGSSSGQELRAKGLGADVDLAIAVNRSEVAPFLVRGDFVDVATH</sequence>
<evidence type="ECO:0000256" key="6">
    <source>
        <dbReference type="ARBA" id="ARBA00022842"/>
    </source>
</evidence>
<gene>
    <name evidence="8" type="ORF">CFN78_18735</name>
</gene>
<dbReference type="GO" id="GO:0000287">
    <property type="term" value="F:magnesium ion binding"/>
    <property type="evidence" value="ECO:0007669"/>
    <property type="project" value="InterPro"/>
</dbReference>
<dbReference type="Proteomes" id="UP000242444">
    <property type="component" value="Unassembled WGS sequence"/>
</dbReference>
<keyword evidence="9" id="KW-1185">Reference proteome</keyword>
<reference evidence="8 9" key="1">
    <citation type="submission" date="2017-07" db="EMBL/GenBank/DDBJ databases">
        <title>Amycolatopsis antarcticus sp. nov., isolated from the surface of an Antarcticus brown macroalga.</title>
        <authorList>
            <person name="Wang J."/>
            <person name="Leiva S."/>
            <person name="Huang J."/>
            <person name="Huang Y."/>
        </authorList>
    </citation>
    <scope>NUCLEOTIDE SEQUENCE [LARGE SCALE GENOMIC DNA]</scope>
    <source>
        <strain evidence="8 9">AU-G6</strain>
    </source>
</reference>
<dbReference type="GO" id="GO:0050532">
    <property type="term" value="F:2-phosphosulfolactate phosphatase activity"/>
    <property type="evidence" value="ECO:0007669"/>
    <property type="project" value="UniProtKB-EC"/>
</dbReference>
<name>A0A263CZT8_9PSEU</name>
<dbReference type="EMBL" id="NKYE01000012">
    <property type="protein sequence ID" value="OZM71700.1"/>
    <property type="molecule type" value="Genomic_DNA"/>
</dbReference>
<comment type="similarity">
    <text evidence="2">Belongs to the ComB family.</text>
</comment>
<dbReference type="PANTHER" id="PTHR37311">
    <property type="entry name" value="2-PHOSPHOSULFOLACTATE PHOSPHATASE-RELATED"/>
    <property type="match status" value="1"/>
</dbReference>
<dbReference type="OrthoDB" id="8588453at2"/>
<evidence type="ECO:0000313" key="9">
    <source>
        <dbReference type="Proteomes" id="UP000242444"/>
    </source>
</evidence>